<name>A0A7J8T1V8_GOSDV</name>
<evidence type="ECO:0000313" key="2">
    <source>
        <dbReference type="Proteomes" id="UP000593561"/>
    </source>
</evidence>
<reference evidence="1 2" key="1">
    <citation type="journal article" date="2019" name="Genome Biol. Evol.">
        <title>Insights into the evolution of the New World diploid cottons (Gossypium, subgenus Houzingenia) based on genome sequencing.</title>
        <authorList>
            <person name="Grover C.E."/>
            <person name="Arick M.A. 2nd"/>
            <person name="Thrash A."/>
            <person name="Conover J.L."/>
            <person name="Sanders W.S."/>
            <person name="Peterson D.G."/>
            <person name="Frelichowski J.E."/>
            <person name="Scheffler J.A."/>
            <person name="Scheffler B.E."/>
            <person name="Wendel J.F."/>
        </authorList>
    </citation>
    <scope>NUCLEOTIDE SEQUENCE [LARGE SCALE GENOMIC DNA]</scope>
    <source>
        <strain evidence="1">27</strain>
        <tissue evidence="1">Leaf</tissue>
    </source>
</reference>
<dbReference type="Proteomes" id="UP000593561">
    <property type="component" value="Unassembled WGS sequence"/>
</dbReference>
<sequence>MEGSTRRKLHGDEARKVGKLANRKEISYRNDKDFGEFQTPNLLFSLRCLGEAPDLAVGTLRCPKIKVLKESSRLYTASWARDIGPDLRPNDYKKDDGIEGKSNEDKSRRILVRNFTLWFLILKCFDV</sequence>
<evidence type="ECO:0000313" key="1">
    <source>
        <dbReference type="EMBL" id="MBA0632344.1"/>
    </source>
</evidence>
<dbReference type="PANTHER" id="PTHR36064">
    <property type="entry name" value="EMBRYO DEFECTIVE 2735"/>
    <property type="match status" value="1"/>
</dbReference>
<comment type="caution">
    <text evidence="1">The sequence shown here is derived from an EMBL/GenBank/DDBJ whole genome shotgun (WGS) entry which is preliminary data.</text>
</comment>
<proteinExistence type="predicted"/>
<protein>
    <submittedName>
        <fullName evidence="1">Uncharacterized protein</fullName>
    </submittedName>
</protein>
<dbReference type="AlphaFoldDB" id="A0A7J8T1V8"/>
<keyword evidence="2" id="KW-1185">Reference proteome</keyword>
<gene>
    <name evidence="1" type="ORF">Godav_001104</name>
</gene>
<accession>A0A7J8T1V8</accession>
<dbReference type="EMBL" id="JABFAC010000013">
    <property type="protein sequence ID" value="MBA0632344.1"/>
    <property type="molecule type" value="Genomic_DNA"/>
</dbReference>
<organism evidence="1 2">
    <name type="scientific">Gossypium davidsonii</name>
    <name type="common">Davidson's cotton</name>
    <name type="synonym">Gossypium klotzschianum subsp. davidsonii</name>
    <dbReference type="NCBI Taxonomy" id="34287"/>
    <lineage>
        <taxon>Eukaryota</taxon>
        <taxon>Viridiplantae</taxon>
        <taxon>Streptophyta</taxon>
        <taxon>Embryophyta</taxon>
        <taxon>Tracheophyta</taxon>
        <taxon>Spermatophyta</taxon>
        <taxon>Magnoliopsida</taxon>
        <taxon>eudicotyledons</taxon>
        <taxon>Gunneridae</taxon>
        <taxon>Pentapetalae</taxon>
        <taxon>rosids</taxon>
        <taxon>malvids</taxon>
        <taxon>Malvales</taxon>
        <taxon>Malvaceae</taxon>
        <taxon>Malvoideae</taxon>
        <taxon>Gossypium</taxon>
    </lineage>
</organism>